<dbReference type="SUPFAM" id="SSF48403">
    <property type="entry name" value="Ankyrin repeat"/>
    <property type="match status" value="1"/>
</dbReference>
<name>A0A090KVV7_STRRB</name>
<dbReference type="AlphaFoldDB" id="A0A090KVV7"/>
<reference evidence="11" key="2">
    <citation type="submission" date="2014-09" db="EMBL/GenBank/DDBJ databases">
        <authorList>
            <person name="Aslett A.Martin."/>
        </authorList>
    </citation>
    <scope>NUCLEOTIDE SEQUENCE</scope>
    <source>
        <strain evidence="11">ED321 Heterogonic</strain>
    </source>
</reference>
<feature type="repeat" description="ANK" evidence="7">
    <location>
        <begin position="169"/>
        <end position="201"/>
    </location>
</feature>
<dbReference type="PRINTS" id="PR00405">
    <property type="entry name" value="REVINTRACTNG"/>
</dbReference>
<evidence type="ECO:0000313" key="12">
    <source>
        <dbReference type="Proteomes" id="UP000035682"/>
    </source>
</evidence>
<dbReference type="GO" id="GO:0032012">
    <property type="term" value="P:regulation of ARF protein signal transduction"/>
    <property type="evidence" value="ECO:0007669"/>
    <property type="project" value="InterPro"/>
</dbReference>
<dbReference type="InterPro" id="IPR037278">
    <property type="entry name" value="ARFGAP/RecO"/>
</dbReference>
<dbReference type="RefSeq" id="XP_024498603.1">
    <property type="nucleotide sequence ID" value="XM_024645608.1"/>
</dbReference>
<dbReference type="CDD" id="cd08833">
    <property type="entry name" value="ArfGap_GIT"/>
    <property type="match status" value="1"/>
</dbReference>
<dbReference type="GO" id="GO:0036465">
    <property type="term" value="P:synaptic vesicle recycling"/>
    <property type="evidence" value="ECO:0007669"/>
    <property type="project" value="TreeGrafter"/>
</dbReference>
<evidence type="ECO:0000313" key="11">
    <source>
        <dbReference type="EMBL" id="CEF59392.1"/>
    </source>
</evidence>
<evidence type="ECO:0000256" key="7">
    <source>
        <dbReference type="PROSITE-ProRule" id="PRU00023"/>
    </source>
</evidence>
<dbReference type="EMBL" id="LN609396">
    <property type="protein sequence ID" value="CEF59392.1"/>
    <property type="molecule type" value="Genomic_DNA"/>
</dbReference>
<dbReference type="SMART" id="SM00105">
    <property type="entry name" value="ArfGap"/>
    <property type="match status" value="1"/>
</dbReference>
<gene>
    <name evidence="11 13 14" type="ORF">SRAE_X000114000</name>
</gene>
<dbReference type="GO" id="GO:0098793">
    <property type="term" value="C:presynapse"/>
    <property type="evidence" value="ECO:0007669"/>
    <property type="project" value="GOC"/>
</dbReference>
<dbReference type="InterPro" id="IPR036770">
    <property type="entry name" value="Ankyrin_rpt-contain_sf"/>
</dbReference>
<evidence type="ECO:0000256" key="2">
    <source>
        <dbReference type="ARBA" id="ARBA00022723"/>
    </source>
</evidence>
<dbReference type="Pfam" id="PF01412">
    <property type="entry name" value="ArfGap"/>
    <property type="match status" value="1"/>
</dbReference>
<dbReference type="Proteomes" id="UP000035682">
    <property type="component" value="Unplaced"/>
</dbReference>
<dbReference type="Pfam" id="PF12205">
    <property type="entry name" value="GIT1_C"/>
    <property type="match status" value="1"/>
</dbReference>
<keyword evidence="2" id="KW-0479">Metal-binding</keyword>
<dbReference type="InterPro" id="IPR038508">
    <property type="entry name" value="ArfGAP_dom_sf"/>
</dbReference>
<dbReference type="PANTHER" id="PTHR46097">
    <property type="entry name" value="G PROTEIN-COUPLED RECEPTOR KINASE INTERACTING ARFGAP"/>
    <property type="match status" value="1"/>
</dbReference>
<keyword evidence="1" id="KW-0343">GTPase activation</keyword>
<dbReference type="InterPro" id="IPR013724">
    <property type="entry name" value="GIT_SHD"/>
</dbReference>
<keyword evidence="5" id="KW-0862">Zinc</keyword>
<evidence type="ECO:0000259" key="10">
    <source>
        <dbReference type="PROSITE" id="PS50115"/>
    </source>
</evidence>
<dbReference type="Gene3D" id="1.10.220.150">
    <property type="entry name" value="Arf GTPase activating protein"/>
    <property type="match status" value="1"/>
</dbReference>
<organism evidence="11">
    <name type="scientific">Strongyloides ratti</name>
    <name type="common">Parasitic roundworm</name>
    <dbReference type="NCBI Taxonomy" id="34506"/>
    <lineage>
        <taxon>Eukaryota</taxon>
        <taxon>Metazoa</taxon>
        <taxon>Ecdysozoa</taxon>
        <taxon>Nematoda</taxon>
        <taxon>Chromadorea</taxon>
        <taxon>Rhabditida</taxon>
        <taxon>Tylenchina</taxon>
        <taxon>Panagrolaimomorpha</taxon>
        <taxon>Strongyloidoidea</taxon>
        <taxon>Strongyloididae</taxon>
        <taxon>Strongyloides</taxon>
    </lineage>
</organism>
<dbReference type="SMART" id="SM00555">
    <property type="entry name" value="GIT"/>
    <property type="match status" value="2"/>
</dbReference>
<reference evidence="13" key="3">
    <citation type="submission" date="2020-12" db="UniProtKB">
        <authorList>
            <consortium name="WormBaseParasite"/>
        </authorList>
    </citation>
    <scope>IDENTIFICATION</scope>
</reference>
<feature type="compositionally biased region" description="Basic and acidic residues" evidence="9">
    <location>
        <begin position="362"/>
        <end position="383"/>
    </location>
</feature>
<feature type="compositionally biased region" description="Polar residues" evidence="9">
    <location>
        <begin position="577"/>
        <end position="587"/>
    </location>
</feature>
<reference evidence="12" key="1">
    <citation type="submission" date="2014-09" db="EMBL/GenBank/DDBJ databases">
        <authorList>
            <person name="Martin A.A."/>
        </authorList>
    </citation>
    <scope>NUCLEOTIDE SEQUENCE</scope>
    <source>
        <strain evidence="12">ED321</strain>
    </source>
</reference>
<dbReference type="OrthoDB" id="5588096at2759"/>
<evidence type="ECO:0000313" key="13">
    <source>
        <dbReference type="WBParaSite" id="SRAE_X000114000.1"/>
    </source>
</evidence>
<dbReference type="GO" id="GO:0005096">
    <property type="term" value="F:GTPase activator activity"/>
    <property type="evidence" value="ECO:0007669"/>
    <property type="project" value="UniProtKB-KW"/>
</dbReference>
<evidence type="ECO:0000256" key="5">
    <source>
        <dbReference type="ARBA" id="ARBA00022833"/>
    </source>
</evidence>
<dbReference type="InterPro" id="IPR001164">
    <property type="entry name" value="ArfGAP_dom"/>
</dbReference>
<keyword evidence="4 8" id="KW-0863">Zinc-finger</keyword>
<dbReference type="PROSITE" id="PS50297">
    <property type="entry name" value="ANK_REP_REGION"/>
    <property type="match status" value="1"/>
</dbReference>
<dbReference type="InterPro" id="IPR002110">
    <property type="entry name" value="Ankyrin_rpt"/>
</dbReference>
<keyword evidence="3" id="KW-0677">Repeat</keyword>
<dbReference type="CTD" id="36384200"/>
<dbReference type="WBParaSite" id="SRAE_X000114000.1">
    <property type="protein sequence ID" value="SRAE_X000114000.1"/>
    <property type="gene ID" value="WBGene00266706"/>
</dbReference>
<dbReference type="InterPro" id="IPR022018">
    <property type="entry name" value="GIT1_C"/>
</dbReference>
<proteinExistence type="predicted"/>
<feature type="compositionally biased region" description="Low complexity" evidence="9">
    <location>
        <begin position="387"/>
        <end position="396"/>
    </location>
</feature>
<keyword evidence="12" id="KW-1185">Reference proteome</keyword>
<dbReference type="GeneID" id="36384200"/>
<sequence length="703" mass="81029">MTIYNNHAMFSSWKCADCDAEKPTWASVNLAVLLCNDCASIHRDLGRHISQVTSLQKSYWSPYRLELILYLYANGSNNVWEYFLTDPSQNDHTNQKHFIKPKPDSTVTPIKERFIKDKYVEKKFASKGVNENQNDLDMQLFACVRTCHVETTFRLLIHGANPNYVNCETGETPLHIAVKEGQLKQVELLCIYGANLYFSNNKEETPKDICQQKEFEMSDKISWFLCGKMPKHNKNTHFLIPDIVGSQLNDRQKLVIKKYTNQNNDLFINISQDIFDEVERRINEKIWYAETKERHEKLGSIVNVISSFLPLNPLLPSFRNQRRQKLAKFDSNAFVYLLVCHLKETKKRYYGKDEKNTIRKSLKTELRTSQKSSEKNYSNHDYDECASVPSPESSSRFSERKISKTQSPLQQKFGSDIICNKEVEILQNVVKKQTETINNLSDVIISFSREMKIMQEKIDCVIEENTTLQNDLSRLRAHVYMKDTQFSNQTNAFLPKNSTFPSNNGHSSNVTQVFNTNYSLQRNMVPQSPSHLQQNNSNTFKGYLPSENDIDYMTNIEYNEKYVSSHNIPIQKDNSYSNILSEKTTPPKSEKSRQLKDGLSKTKIVRFVDDLTSSIRSLQTELLKPSPFVYPHCEAVNTVVFNILNSVPKSLQRKSVVVLMQKLENSMYKLESICSNPNINVHEASLAAFALALAAKNLFLTCE</sequence>
<feature type="region of interest" description="Disordered" evidence="9">
    <location>
        <begin position="362"/>
        <end position="401"/>
    </location>
</feature>
<dbReference type="PROSITE" id="PS50115">
    <property type="entry name" value="ARFGAP"/>
    <property type="match status" value="1"/>
</dbReference>
<evidence type="ECO:0000256" key="6">
    <source>
        <dbReference type="ARBA" id="ARBA00023043"/>
    </source>
</evidence>
<dbReference type="Gene3D" id="1.25.40.20">
    <property type="entry name" value="Ankyrin repeat-containing domain"/>
    <property type="match status" value="1"/>
</dbReference>
<feature type="compositionally biased region" description="Basic and acidic residues" evidence="9">
    <location>
        <begin position="588"/>
        <end position="597"/>
    </location>
</feature>
<protein>
    <submittedName>
        <fullName evidence="11 13">Git</fullName>
    </submittedName>
</protein>
<keyword evidence="6 7" id="KW-0040">ANK repeat</keyword>
<dbReference type="GO" id="GO:0008277">
    <property type="term" value="P:regulation of G protein-coupled receptor signaling pathway"/>
    <property type="evidence" value="ECO:0007669"/>
    <property type="project" value="TreeGrafter"/>
</dbReference>
<feature type="domain" description="Arf-GAP" evidence="10">
    <location>
        <begin position="1"/>
        <end position="136"/>
    </location>
</feature>
<dbReference type="GO" id="GO:0031267">
    <property type="term" value="F:small GTPase binding"/>
    <property type="evidence" value="ECO:0007669"/>
    <property type="project" value="TreeGrafter"/>
</dbReference>
<dbReference type="InterPro" id="IPR047161">
    <property type="entry name" value="GIT-like"/>
</dbReference>
<dbReference type="PANTHER" id="PTHR46097:SF3">
    <property type="entry name" value="ARF GTPASE-ACTIVATING PROTEIN GIT"/>
    <property type="match status" value="1"/>
</dbReference>
<evidence type="ECO:0000256" key="9">
    <source>
        <dbReference type="SAM" id="MobiDB-lite"/>
    </source>
</evidence>
<dbReference type="Pfam" id="PF12796">
    <property type="entry name" value="Ank_2"/>
    <property type="match status" value="1"/>
</dbReference>
<feature type="region of interest" description="Disordered" evidence="9">
    <location>
        <begin position="577"/>
        <end position="597"/>
    </location>
</feature>
<dbReference type="GO" id="GO:0007420">
    <property type="term" value="P:brain development"/>
    <property type="evidence" value="ECO:0007669"/>
    <property type="project" value="InterPro"/>
</dbReference>
<evidence type="ECO:0000313" key="14">
    <source>
        <dbReference type="WormBase" id="SRAE_X000114000"/>
    </source>
</evidence>
<evidence type="ECO:0000256" key="8">
    <source>
        <dbReference type="PROSITE-ProRule" id="PRU00288"/>
    </source>
</evidence>
<dbReference type="WormBase" id="SRAE_X000114000">
    <property type="protein sequence ID" value="SRP07982"/>
    <property type="gene ID" value="WBGene00266706"/>
</dbReference>
<dbReference type="GO" id="GO:0008270">
    <property type="term" value="F:zinc ion binding"/>
    <property type="evidence" value="ECO:0007669"/>
    <property type="project" value="UniProtKB-KW"/>
</dbReference>
<dbReference type="Gene3D" id="1.20.120.330">
    <property type="entry name" value="Nucleotidyltransferases domain 2"/>
    <property type="match status" value="1"/>
</dbReference>
<dbReference type="SUPFAM" id="SSF57863">
    <property type="entry name" value="ArfGap/RecO-like zinc finger"/>
    <property type="match status" value="1"/>
</dbReference>
<evidence type="ECO:0000256" key="4">
    <source>
        <dbReference type="ARBA" id="ARBA00022771"/>
    </source>
</evidence>
<dbReference type="PROSITE" id="PS50088">
    <property type="entry name" value="ANK_REPEAT"/>
    <property type="match status" value="1"/>
</dbReference>
<evidence type="ECO:0000256" key="1">
    <source>
        <dbReference type="ARBA" id="ARBA00022468"/>
    </source>
</evidence>
<accession>A0A090KVV7</accession>
<dbReference type="SMART" id="SM00248">
    <property type="entry name" value="ANK"/>
    <property type="match status" value="2"/>
</dbReference>
<evidence type="ECO:0000256" key="3">
    <source>
        <dbReference type="ARBA" id="ARBA00022737"/>
    </source>
</evidence>